<dbReference type="EMBL" id="JAUSTU010000001">
    <property type="protein sequence ID" value="MDQ0153867.1"/>
    <property type="molecule type" value="Genomic_DNA"/>
</dbReference>
<accession>A0ABT9UYV6</accession>
<protein>
    <submittedName>
        <fullName evidence="1">Uncharacterized protein</fullName>
    </submittedName>
</protein>
<gene>
    <name evidence="1" type="ORF">J2S07_000165</name>
</gene>
<reference evidence="1 2" key="1">
    <citation type="submission" date="2023-07" db="EMBL/GenBank/DDBJ databases">
        <title>Genomic Encyclopedia of Type Strains, Phase IV (KMG-IV): sequencing the most valuable type-strain genomes for metagenomic binning, comparative biology and taxonomic classification.</title>
        <authorList>
            <person name="Goeker M."/>
        </authorList>
    </citation>
    <scope>NUCLEOTIDE SEQUENCE [LARGE SCALE GENOMIC DNA]</scope>
    <source>
        <strain evidence="1 2">DSM 23948</strain>
    </source>
</reference>
<evidence type="ECO:0000313" key="2">
    <source>
        <dbReference type="Proteomes" id="UP001231362"/>
    </source>
</evidence>
<comment type="caution">
    <text evidence="1">The sequence shown here is derived from an EMBL/GenBank/DDBJ whole genome shotgun (WGS) entry which is preliminary data.</text>
</comment>
<keyword evidence="2" id="KW-1185">Reference proteome</keyword>
<dbReference type="Proteomes" id="UP001231362">
    <property type="component" value="Unassembled WGS sequence"/>
</dbReference>
<name>A0ABT9UYV6_9BACL</name>
<evidence type="ECO:0000313" key="1">
    <source>
        <dbReference type="EMBL" id="MDQ0153867.1"/>
    </source>
</evidence>
<organism evidence="1 2">
    <name type="scientific">Anoxybacillus andreesenii</name>
    <dbReference type="NCBI Taxonomy" id="1325932"/>
    <lineage>
        <taxon>Bacteria</taxon>
        <taxon>Bacillati</taxon>
        <taxon>Bacillota</taxon>
        <taxon>Bacilli</taxon>
        <taxon>Bacillales</taxon>
        <taxon>Anoxybacillaceae</taxon>
        <taxon>Anoxybacillus</taxon>
    </lineage>
</organism>
<proteinExistence type="predicted"/>
<sequence>MLFSPTGLLLYKKDKDTRKRKGKIVNELFKKLNRIVIFVM</sequence>